<accession>A0ABW8Z1L1</accession>
<dbReference type="InterPro" id="IPR008920">
    <property type="entry name" value="TF_FadR/GntR_C"/>
</dbReference>
<reference evidence="5 6" key="1">
    <citation type="journal article" date="2024" name="Chem. Sci.">
        <title>Discovery of megapolipeptins by genome mining of a Burkholderiales bacteria collection.</title>
        <authorList>
            <person name="Paulo B.S."/>
            <person name="Recchia M.J.J."/>
            <person name="Lee S."/>
            <person name="Fergusson C.H."/>
            <person name="Romanowski S.B."/>
            <person name="Hernandez A."/>
            <person name="Krull N."/>
            <person name="Liu D.Y."/>
            <person name="Cavanagh H."/>
            <person name="Bos A."/>
            <person name="Gray C.A."/>
            <person name="Murphy B.T."/>
            <person name="Linington R.G."/>
            <person name="Eustaquio A.S."/>
        </authorList>
    </citation>
    <scope>NUCLEOTIDE SEQUENCE [LARGE SCALE GENOMIC DNA]</scope>
    <source>
        <strain evidence="5 6">RL21-008-BIB-B</strain>
    </source>
</reference>
<gene>
    <name evidence="5" type="ORF">PQR63_01300</name>
</gene>
<organism evidence="5 6">
    <name type="scientific">Herbaspirillum rhizosphaerae</name>
    <dbReference type="NCBI Taxonomy" id="346179"/>
    <lineage>
        <taxon>Bacteria</taxon>
        <taxon>Pseudomonadati</taxon>
        <taxon>Pseudomonadota</taxon>
        <taxon>Betaproteobacteria</taxon>
        <taxon>Burkholderiales</taxon>
        <taxon>Oxalobacteraceae</taxon>
        <taxon>Herbaspirillum</taxon>
    </lineage>
</organism>
<keyword evidence="3" id="KW-0804">Transcription</keyword>
<evidence type="ECO:0000259" key="4">
    <source>
        <dbReference type="PROSITE" id="PS50949"/>
    </source>
</evidence>
<dbReference type="Pfam" id="PF00392">
    <property type="entry name" value="GntR"/>
    <property type="match status" value="1"/>
</dbReference>
<dbReference type="SMART" id="SM00895">
    <property type="entry name" value="FCD"/>
    <property type="match status" value="1"/>
</dbReference>
<dbReference type="CDD" id="cd07377">
    <property type="entry name" value="WHTH_GntR"/>
    <property type="match status" value="1"/>
</dbReference>
<evidence type="ECO:0000313" key="6">
    <source>
        <dbReference type="Proteomes" id="UP001629214"/>
    </source>
</evidence>
<comment type="caution">
    <text evidence="5">The sequence shown here is derived from an EMBL/GenBank/DDBJ whole genome shotgun (WGS) entry which is preliminary data.</text>
</comment>
<evidence type="ECO:0000313" key="5">
    <source>
        <dbReference type="EMBL" id="MFL9877001.1"/>
    </source>
</evidence>
<dbReference type="InterPro" id="IPR011711">
    <property type="entry name" value="GntR_C"/>
</dbReference>
<evidence type="ECO:0000256" key="3">
    <source>
        <dbReference type="ARBA" id="ARBA00023163"/>
    </source>
</evidence>
<keyword evidence="6" id="KW-1185">Reference proteome</keyword>
<dbReference type="Gene3D" id="1.10.10.10">
    <property type="entry name" value="Winged helix-like DNA-binding domain superfamily/Winged helix DNA-binding domain"/>
    <property type="match status" value="1"/>
</dbReference>
<dbReference type="InterPro" id="IPR036390">
    <property type="entry name" value="WH_DNA-bd_sf"/>
</dbReference>
<dbReference type="RefSeq" id="WP_408164945.1">
    <property type="nucleotide sequence ID" value="NZ_JAQQFR010000001.1"/>
</dbReference>
<dbReference type="SUPFAM" id="SSF48008">
    <property type="entry name" value="GntR ligand-binding domain-like"/>
    <property type="match status" value="1"/>
</dbReference>
<dbReference type="PANTHER" id="PTHR43537">
    <property type="entry name" value="TRANSCRIPTIONAL REGULATOR, GNTR FAMILY"/>
    <property type="match status" value="1"/>
</dbReference>
<sequence>MPKAFKTIEQQVLSLLRNDILAGKYRPGDKLRQDEVAKRFEVSTTPVREAFRGLRSEGLVLIDANKGVVVKGLTVKDVAEIYELRIALEPLLAKKAVSSISPESLEAANIIHEEMCASTDPHRWSALNREFHIKLMMSEEDSRLYEIVKNLLVVAEPYVSLSIFMHPKILQVDNEEHGMILEGFNKKNGRLVQKIVKQHLEQTLAAIQDSVNEKTLRQMGTPAKTSAR</sequence>
<dbReference type="Pfam" id="PF07729">
    <property type="entry name" value="FCD"/>
    <property type="match status" value="1"/>
</dbReference>
<keyword evidence="1" id="KW-0805">Transcription regulation</keyword>
<dbReference type="Proteomes" id="UP001629214">
    <property type="component" value="Unassembled WGS sequence"/>
</dbReference>
<dbReference type="InterPro" id="IPR000524">
    <property type="entry name" value="Tscrpt_reg_HTH_GntR"/>
</dbReference>
<dbReference type="PROSITE" id="PS50949">
    <property type="entry name" value="HTH_GNTR"/>
    <property type="match status" value="1"/>
</dbReference>
<protein>
    <submittedName>
        <fullName evidence="5">GntR family transcriptional regulator</fullName>
    </submittedName>
</protein>
<proteinExistence type="predicted"/>
<dbReference type="InterPro" id="IPR036388">
    <property type="entry name" value="WH-like_DNA-bd_sf"/>
</dbReference>
<evidence type="ECO:0000256" key="1">
    <source>
        <dbReference type="ARBA" id="ARBA00023015"/>
    </source>
</evidence>
<keyword evidence="2" id="KW-0238">DNA-binding</keyword>
<dbReference type="SUPFAM" id="SSF46785">
    <property type="entry name" value="Winged helix' DNA-binding domain"/>
    <property type="match status" value="1"/>
</dbReference>
<dbReference type="Gene3D" id="1.20.120.530">
    <property type="entry name" value="GntR ligand-binding domain-like"/>
    <property type="match status" value="1"/>
</dbReference>
<name>A0ABW8Z1L1_9BURK</name>
<evidence type="ECO:0000256" key="2">
    <source>
        <dbReference type="ARBA" id="ARBA00023125"/>
    </source>
</evidence>
<dbReference type="PANTHER" id="PTHR43537:SF5">
    <property type="entry name" value="UXU OPERON TRANSCRIPTIONAL REGULATOR"/>
    <property type="match status" value="1"/>
</dbReference>
<dbReference type="EMBL" id="JAQQFR010000001">
    <property type="protein sequence ID" value="MFL9877001.1"/>
    <property type="molecule type" value="Genomic_DNA"/>
</dbReference>
<dbReference type="SMART" id="SM00345">
    <property type="entry name" value="HTH_GNTR"/>
    <property type="match status" value="1"/>
</dbReference>
<feature type="domain" description="HTH gntR-type" evidence="4">
    <location>
        <begin position="6"/>
        <end position="73"/>
    </location>
</feature>